<comment type="caution">
    <text evidence="1">The sequence shown here is derived from an EMBL/GenBank/DDBJ whole genome shotgun (WGS) entry which is preliminary data.</text>
</comment>
<evidence type="ECO:0000313" key="1">
    <source>
        <dbReference type="EMBL" id="TDN43436.1"/>
    </source>
</evidence>
<reference evidence="1 2" key="1">
    <citation type="submission" date="2019-03" db="EMBL/GenBank/DDBJ databases">
        <title>Genomic analyses of the natural microbiome of Caenorhabditis elegans.</title>
        <authorList>
            <person name="Samuel B."/>
        </authorList>
    </citation>
    <scope>NUCLEOTIDE SEQUENCE [LARGE SCALE GENOMIC DNA]</scope>
    <source>
        <strain evidence="1 2">JUb65</strain>
    </source>
</reference>
<dbReference type="EMBL" id="SNVW01000008">
    <property type="protein sequence ID" value="TDN43436.1"/>
    <property type="molecule type" value="Genomic_DNA"/>
</dbReference>
<proteinExistence type="predicted"/>
<accession>A0A4R6DFK0</accession>
<dbReference type="RefSeq" id="WP_243736373.1">
    <property type="nucleotide sequence ID" value="NZ_SNVW01000008.1"/>
</dbReference>
<evidence type="ECO:0000313" key="2">
    <source>
        <dbReference type="Proteomes" id="UP000295764"/>
    </source>
</evidence>
<name>A0A4R6DFK0_9MICO</name>
<gene>
    <name evidence="1" type="ORF">EDF64_108107</name>
</gene>
<protein>
    <recommendedName>
        <fullName evidence="3">Ferrous iron transport protein A</fullName>
    </recommendedName>
</protein>
<dbReference type="AlphaFoldDB" id="A0A4R6DFK0"/>
<evidence type="ECO:0008006" key="3">
    <source>
        <dbReference type="Google" id="ProtNLM"/>
    </source>
</evidence>
<organism evidence="1 2">
    <name type="scientific">Curtobacterium flaccumfaciens</name>
    <dbReference type="NCBI Taxonomy" id="2035"/>
    <lineage>
        <taxon>Bacteria</taxon>
        <taxon>Bacillati</taxon>
        <taxon>Actinomycetota</taxon>
        <taxon>Actinomycetes</taxon>
        <taxon>Micrococcales</taxon>
        <taxon>Microbacteriaceae</taxon>
        <taxon>Curtobacterium</taxon>
    </lineage>
</organism>
<dbReference type="Proteomes" id="UP000295764">
    <property type="component" value="Unassembled WGS sequence"/>
</dbReference>
<sequence length="86" mass="8785">MTESGQDAIARAHALGVLRDAVIGDRVVVRAHHGGGARDALGVLVARTADAVVIDTRRGAVEVALADVVAAKPVPPPPAPRSRRAP</sequence>